<protein>
    <submittedName>
        <fullName evidence="1">Uncharacterized protein</fullName>
    </submittedName>
</protein>
<name>A0ABU1SEY6_9MICO</name>
<dbReference type="RefSeq" id="WP_310020240.1">
    <property type="nucleotide sequence ID" value="NZ_JAVDUM010000008.1"/>
</dbReference>
<organism evidence="1 2">
    <name type="scientific">Microbacterium resistens</name>
    <dbReference type="NCBI Taxonomy" id="156977"/>
    <lineage>
        <taxon>Bacteria</taxon>
        <taxon>Bacillati</taxon>
        <taxon>Actinomycetota</taxon>
        <taxon>Actinomycetes</taxon>
        <taxon>Micrococcales</taxon>
        <taxon>Microbacteriaceae</taxon>
        <taxon>Microbacterium</taxon>
    </lineage>
</organism>
<gene>
    <name evidence="1" type="ORF">J2Y69_002045</name>
</gene>
<comment type="caution">
    <text evidence="1">The sequence shown here is derived from an EMBL/GenBank/DDBJ whole genome shotgun (WGS) entry which is preliminary data.</text>
</comment>
<evidence type="ECO:0000313" key="1">
    <source>
        <dbReference type="EMBL" id="MDR6867442.1"/>
    </source>
</evidence>
<dbReference type="Proteomes" id="UP001259347">
    <property type="component" value="Unassembled WGS sequence"/>
</dbReference>
<proteinExistence type="predicted"/>
<dbReference type="EMBL" id="JAVDUM010000008">
    <property type="protein sequence ID" value="MDR6867442.1"/>
    <property type="molecule type" value="Genomic_DNA"/>
</dbReference>
<keyword evidence="2" id="KW-1185">Reference proteome</keyword>
<evidence type="ECO:0000313" key="2">
    <source>
        <dbReference type="Proteomes" id="UP001259347"/>
    </source>
</evidence>
<reference evidence="1 2" key="1">
    <citation type="submission" date="2023-07" db="EMBL/GenBank/DDBJ databases">
        <title>Sorghum-associated microbial communities from plants grown in Nebraska, USA.</title>
        <authorList>
            <person name="Schachtman D."/>
        </authorList>
    </citation>
    <scope>NUCLEOTIDE SEQUENCE [LARGE SCALE GENOMIC DNA]</scope>
    <source>
        <strain evidence="1 2">2980</strain>
    </source>
</reference>
<accession>A0ABU1SEY6</accession>
<sequence>MTLTSLLPTLRESIPSPFRSGLWPVGAVASTHDVTITGVSLLRFVELCATPCVTTGPAVIPLSGGIPSSTEWTSAVVVSVVAATDDGVRTLTIDASLAAVPHDGGELRMIGRISHAPDRVWVVRDANGDRVALDAPTLPADLRPGDLLALPCRGAVALGDIRPGSSGR</sequence>